<keyword evidence="6" id="KW-0456">Lyase</keyword>
<evidence type="ECO:0000256" key="2">
    <source>
        <dbReference type="ARBA" id="ARBA00005568"/>
    </source>
</evidence>
<dbReference type="PANTHER" id="PTHR32308:SF10">
    <property type="entry name" value="CITRATE LYASE SUBUNIT BETA"/>
    <property type="match status" value="1"/>
</dbReference>
<dbReference type="PIRSF" id="PIRSF015582">
    <property type="entry name" value="Cit_lyase_B"/>
    <property type="match status" value="1"/>
</dbReference>
<evidence type="ECO:0000313" key="6">
    <source>
        <dbReference type="EMBL" id="MFD1785450.1"/>
    </source>
</evidence>
<dbReference type="GO" id="GO:0016829">
    <property type="term" value="F:lyase activity"/>
    <property type="evidence" value="ECO:0007669"/>
    <property type="project" value="UniProtKB-KW"/>
</dbReference>
<dbReference type="Proteomes" id="UP001597237">
    <property type="component" value="Unassembled WGS sequence"/>
</dbReference>
<protein>
    <submittedName>
        <fullName evidence="6">HpcH/HpaI aldolase/citrate lyase family protein</fullName>
    </submittedName>
</protein>
<dbReference type="SUPFAM" id="SSF51621">
    <property type="entry name" value="Phosphoenolpyruvate/pyruvate domain"/>
    <property type="match status" value="1"/>
</dbReference>
<dbReference type="Gene3D" id="3.20.20.60">
    <property type="entry name" value="Phosphoenolpyruvate-binding domains"/>
    <property type="match status" value="1"/>
</dbReference>
<dbReference type="InterPro" id="IPR011206">
    <property type="entry name" value="Citrate_lyase_beta/mcl1/mcl2"/>
</dbReference>
<dbReference type="InterPro" id="IPR005000">
    <property type="entry name" value="Aldolase/citrate-lyase_domain"/>
</dbReference>
<name>A0ABW4N9R4_9CAUL</name>
<evidence type="ECO:0000313" key="7">
    <source>
        <dbReference type="Proteomes" id="UP001597237"/>
    </source>
</evidence>
<comment type="cofactor">
    <cofactor evidence="1">
        <name>Mg(2+)</name>
        <dbReference type="ChEBI" id="CHEBI:18420"/>
    </cofactor>
</comment>
<dbReference type="Pfam" id="PF03328">
    <property type="entry name" value="HpcH_HpaI"/>
    <property type="match status" value="1"/>
</dbReference>
<evidence type="ECO:0000259" key="5">
    <source>
        <dbReference type="Pfam" id="PF03328"/>
    </source>
</evidence>
<keyword evidence="4" id="KW-0460">Magnesium</keyword>
<keyword evidence="7" id="KW-1185">Reference proteome</keyword>
<dbReference type="InterPro" id="IPR040442">
    <property type="entry name" value="Pyrv_kinase-like_dom_sf"/>
</dbReference>
<proteinExistence type="inferred from homology"/>
<sequence>MARPMRLRRSQLSVPGVSEKMIAKAAASEADHVFLDLEDAVAPSAKEGARKTIVEALKGLDWGRKTRCVRINDVTTPWCHGDVIEVVEGAGRHLDTLMLTKANSAGDVRFLDLLLSQLEARLGLEPGRIGIEVLIEEAQGLQRVEEIAAASPRLECLIFGMGDYSASQQMKLREIGSGEGYPGDVFHYPRFRVAMAARAAGLDPVDGPYANFRDEAGYRAEAEKAVMLGMAGKWAIHPAQIGPALEIFSPTAEEVARARKLKAAYEEALVQGVGSVNVEGTMVDAASIRIIENTVRRADLIGM</sequence>
<dbReference type="InterPro" id="IPR015813">
    <property type="entry name" value="Pyrv/PenolPyrv_kinase-like_dom"/>
</dbReference>
<dbReference type="EMBL" id="JBHUEY010000006">
    <property type="protein sequence ID" value="MFD1785450.1"/>
    <property type="molecule type" value="Genomic_DNA"/>
</dbReference>
<comment type="caution">
    <text evidence="6">The sequence shown here is derived from an EMBL/GenBank/DDBJ whole genome shotgun (WGS) entry which is preliminary data.</text>
</comment>
<comment type="similarity">
    <text evidence="2">Belongs to the HpcH/HpaI aldolase family.</text>
</comment>
<gene>
    <name evidence="6" type="ORF">ACFSC0_18770</name>
</gene>
<keyword evidence="3" id="KW-0479">Metal-binding</keyword>
<evidence type="ECO:0000256" key="1">
    <source>
        <dbReference type="ARBA" id="ARBA00001946"/>
    </source>
</evidence>
<dbReference type="RefSeq" id="WP_377281512.1">
    <property type="nucleotide sequence ID" value="NZ_JBHRSI010000004.1"/>
</dbReference>
<feature type="domain" description="HpcH/HpaI aldolase/citrate lyase" evidence="5">
    <location>
        <begin position="9"/>
        <end position="238"/>
    </location>
</feature>
<evidence type="ECO:0000256" key="4">
    <source>
        <dbReference type="ARBA" id="ARBA00022842"/>
    </source>
</evidence>
<organism evidence="6 7">
    <name type="scientific">Phenylobacterium terrae</name>
    <dbReference type="NCBI Taxonomy" id="2665495"/>
    <lineage>
        <taxon>Bacteria</taxon>
        <taxon>Pseudomonadati</taxon>
        <taxon>Pseudomonadota</taxon>
        <taxon>Alphaproteobacteria</taxon>
        <taxon>Caulobacterales</taxon>
        <taxon>Caulobacteraceae</taxon>
        <taxon>Phenylobacterium</taxon>
    </lineage>
</organism>
<accession>A0ABW4N9R4</accession>
<dbReference type="PANTHER" id="PTHR32308">
    <property type="entry name" value="LYASE BETA SUBUNIT, PUTATIVE (AFU_ORTHOLOGUE AFUA_4G13030)-RELATED"/>
    <property type="match status" value="1"/>
</dbReference>
<evidence type="ECO:0000256" key="3">
    <source>
        <dbReference type="ARBA" id="ARBA00022723"/>
    </source>
</evidence>
<reference evidence="7" key="1">
    <citation type="journal article" date="2019" name="Int. J. Syst. Evol. Microbiol.">
        <title>The Global Catalogue of Microorganisms (GCM) 10K type strain sequencing project: providing services to taxonomists for standard genome sequencing and annotation.</title>
        <authorList>
            <consortium name="The Broad Institute Genomics Platform"/>
            <consortium name="The Broad Institute Genome Sequencing Center for Infectious Disease"/>
            <person name="Wu L."/>
            <person name="Ma J."/>
        </authorList>
    </citation>
    <scope>NUCLEOTIDE SEQUENCE [LARGE SCALE GENOMIC DNA]</scope>
    <source>
        <strain evidence="7">DFY28</strain>
    </source>
</reference>